<evidence type="ECO:0000313" key="3">
    <source>
        <dbReference type="Proteomes" id="UP000886860"/>
    </source>
</evidence>
<accession>A0A9D1KHL6</accession>
<dbReference type="AlphaFoldDB" id="A0A9D1KHL6"/>
<evidence type="ECO:0000256" key="1">
    <source>
        <dbReference type="SAM" id="MobiDB-lite"/>
    </source>
</evidence>
<reference evidence="2" key="2">
    <citation type="journal article" date="2021" name="PeerJ">
        <title>Extensive microbial diversity within the chicken gut microbiome revealed by metagenomics and culture.</title>
        <authorList>
            <person name="Gilroy R."/>
            <person name="Ravi A."/>
            <person name="Getino M."/>
            <person name="Pursley I."/>
            <person name="Horton D.L."/>
            <person name="Alikhan N.F."/>
            <person name="Baker D."/>
            <person name="Gharbi K."/>
            <person name="Hall N."/>
            <person name="Watson M."/>
            <person name="Adriaenssens E.M."/>
            <person name="Foster-Nyarko E."/>
            <person name="Jarju S."/>
            <person name="Secka A."/>
            <person name="Antonio M."/>
            <person name="Oren A."/>
            <person name="Chaudhuri R.R."/>
            <person name="La Ragione R."/>
            <person name="Hildebrand F."/>
            <person name="Pallen M.J."/>
        </authorList>
    </citation>
    <scope>NUCLEOTIDE SEQUENCE</scope>
    <source>
        <strain evidence="2">CHK123-3438</strain>
    </source>
</reference>
<protein>
    <recommendedName>
        <fullName evidence="4">Lipoprotein</fullName>
    </recommendedName>
</protein>
<gene>
    <name evidence="2" type="ORF">IAB60_12065</name>
</gene>
<name>A0A9D1KHL6_9FIRM</name>
<sequence>MKKEILAAAAACIVLFTAGCTESNILKPENGRPQPDFTIVTDVKLDWNQISEDVASYYEGMEEEYPGLLTFNYAHKDEEKLVTAQLFVDDTVDGEDAAAYATDLIRYINDAICIQNNSLAFSTNDTYGGFFDDYSFQVQVMPDATQDDESTWLVNMTVEAGSNAPIVPVGAESGSEAAESETETEG</sequence>
<comment type="caution">
    <text evidence="2">The sequence shown here is derived from an EMBL/GenBank/DDBJ whole genome shotgun (WGS) entry which is preliminary data.</text>
</comment>
<dbReference type="Proteomes" id="UP000886860">
    <property type="component" value="Unassembled WGS sequence"/>
</dbReference>
<proteinExistence type="predicted"/>
<evidence type="ECO:0008006" key="4">
    <source>
        <dbReference type="Google" id="ProtNLM"/>
    </source>
</evidence>
<dbReference type="PROSITE" id="PS51257">
    <property type="entry name" value="PROKAR_LIPOPROTEIN"/>
    <property type="match status" value="1"/>
</dbReference>
<organism evidence="2 3">
    <name type="scientific">Candidatus Caccovicinus merdipullorum</name>
    <dbReference type="NCBI Taxonomy" id="2840724"/>
    <lineage>
        <taxon>Bacteria</taxon>
        <taxon>Bacillati</taxon>
        <taxon>Bacillota</taxon>
        <taxon>Clostridia</taxon>
        <taxon>Eubacteriales</taxon>
        <taxon>Candidatus Caccovicinus</taxon>
    </lineage>
</organism>
<feature type="region of interest" description="Disordered" evidence="1">
    <location>
        <begin position="165"/>
        <end position="186"/>
    </location>
</feature>
<reference evidence="2" key="1">
    <citation type="submission" date="2020-10" db="EMBL/GenBank/DDBJ databases">
        <authorList>
            <person name="Gilroy R."/>
        </authorList>
    </citation>
    <scope>NUCLEOTIDE SEQUENCE</scope>
    <source>
        <strain evidence="2">CHK123-3438</strain>
    </source>
</reference>
<dbReference type="EMBL" id="DVKS01000199">
    <property type="protein sequence ID" value="HIT42807.1"/>
    <property type="molecule type" value="Genomic_DNA"/>
</dbReference>
<evidence type="ECO:0000313" key="2">
    <source>
        <dbReference type="EMBL" id="HIT42807.1"/>
    </source>
</evidence>